<dbReference type="Proteomes" id="UP000186104">
    <property type="component" value="Chromosome"/>
</dbReference>
<dbReference type="GO" id="GO:0051301">
    <property type="term" value="P:cell division"/>
    <property type="evidence" value="ECO:0007669"/>
    <property type="project" value="InterPro"/>
</dbReference>
<name>A0A173LH43_9ACTN</name>
<sequence>MSKVLDSIRQRRQAGNEGGRWSEIGLLLFAVIIVGFAAAVTMMSLEQSITVDLLWLLAGYFGLLAIAHAAVRIFAPYSDPYLLPCAALLNGIGLVVIYRLDLAEQAMDPENASFDVVRQLMWTLLGIVAMVVTLIALRDHRILAKFGYTLGFAGLVLLAIPTILPSRFSEINGAKNWILLPGFSIQPGEFSKILLIISMAAILVSKRSLFATAGKRVFGLDLPRARDLGPVLLAWMLSLVVLVFNSDLGTSLLIFATVLTMIYTATEKVSWLLIGVVLFAIGATFAYFTFGHVRVRVETWIDPLGFYDGTGYQLSQGLFGLATGGVGGTGLGNGRPQQVPFANTDFITASIGEELGLIGLIAVMLVYAIFIMRSIRIALSVRDSFGKLLATGLAFTIAVQLFVVVGGVSRLIPMTGLTMPFVAYGGSSLLANYIILAILLRISNEARTPTPAVASPAMPPAAASPGAGRRAGA</sequence>
<feature type="transmembrane region" description="Helical" evidence="7">
    <location>
        <begin position="146"/>
        <end position="164"/>
    </location>
</feature>
<dbReference type="PANTHER" id="PTHR30474:SF3">
    <property type="entry name" value="PEPTIDOGLYCAN GLYCOSYLTRANSFERASE RODA"/>
    <property type="match status" value="1"/>
</dbReference>
<feature type="transmembrane region" description="Helical" evidence="7">
    <location>
        <begin position="388"/>
        <end position="409"/>
    </location>
</feature>
<protein>
    <submittedName>
        <fullName evidence="8">Putative FtsW-like protein</fullName>
    </submittedName>
</protein>
<feature type="transmembrane region" description="Helical" evidence="7">
    <location>
        <begin position="421"/>
        <end position="440"/>
    </location>
</feature>
<evidence type="ECO:0000256" key="4">
    <source>
        <dbReference type="ARBA" id="ARBA00022989"/>
    </source>
</evidence>
<feature type="transmembrane region" description="Helical" evidence="7">
    <location>
        <begin position="271"/>
        <end position="290"/>
    </location>
</feature>
<feature type="transmembrane region" description="Helical" evidence="7">
    <location>
        <begin position="81"/>
        <end position="100"/>
    </location>
</feature>
<evidence type="ECO:0000256" key="7">
    <source>
        <dbReference type="SAM" id="Phobius"/>
    </source>
</evidence>
<evidence type="ECO:0000256" key="3">
    <source>
        <dbReference type="ARBA" id="ARBA00022960"/>
    </source>
</evidence>
<proteinExistence type="predicted"/>
<accession>A0A173LH43</accession>
<evidence type="ECO:0000256" key="2">
    <source>
        <dbReference type="ARBA" id="ARBA00022692"/>
    </source>
</evidence>
<feature type="transmembrane region" description="Helical" evidence="7">
    <location>
        <begin position="21"/>
        <end position="41"/>
    </location>
</feature>
<dbReference type="InterPro" id="IPR001182">
    <property type="entry name" value="FtsW/RodA"/>
</dbReference>
<evidence type="ECO:0000256" key="1">
    <source>
        <dbReference type="ARBA" id="ARBA00004141"/>
    </source>
</evidence>
<gene>
    <name evidence="8" type="ORF">BJL86_0046</name>
</gene>
<keyword evidence="5 7" id="KW-0472">Membrane</keyword>
<keyword evidence="9" id="KW-1185">Reference proteome</keyword>
<feature type="transmembrane region" description="Helical" evidence="7">
    <location>
        <begin position="355"/>
        <end position="376"/>
    </location>
</feature>
<dbReference type="GO" id="GO:0008360">
    <property type="term" value="P:regulation of cell shape"/>
    <property type="evidence" value="ECO:0007669"/>
    <property type="project" value="UniProtKB-KW"/>
</dbReference>
<feature type="region of interest" description="Disordered" evidence="6">
    <location>
        <begin position="450"/>
        <end position="473"/>
    </location>
</feature>
<keyword evidence="4 7" id="KW-1133">Transmembrane helix</keyword>
<dbReference type="GO" id="GO:0032153">
    <property type="term" value="C:cell division site"/>
    <property type="evidence" value="ECO:0007669"/>
    <property type="project" value="TreeGrafter"/>
</dbReference>
<evidence type="ECO:0000256" key="6">
    <source>
        <dbReference type="SAM" id="MobiDB-lite"/>
    </source>
</evidence>
<dbReference type="AlphaFoldDB" id="A0A173LH43"/>
<evidence type="ECO:0000313" key="9">
    <source>
        <dbReference type="Proteomes" id="UP000186104"/>
    </source>
</evidence>
<dbReference type="KEGG" id="dtm:BJL86_0046"/>
<dbReference type="STRING" id="499555.BJL86_0046"/>
<dbReference type="Pfam" id="PF01098">
    <property type="entry name" value="FTSW_RODA_SPOVE"/>
    <property type="match status" value="1"/>
</dbReference>
<evidence type="ECO:0000256" key="5">
    <source>
        <dbReference type="ARBA" id="ARBA00023136"/>
    </source>
</evidence>
<evidence type="ECO:0000313" key="8">
    <source>
        <dbReference type="EMBL" id="ANI90858.1"/>
    </source>
</evidence>
<organism evidence="8 9">
    <name type="scientific">Dietzia timorensis</name>
    <dbReference type="NCBI Taxonomy" id="499555"/>
    <lineage>
        <taxon>Bacteria</taxon>
        <taxon>Bacillati</taxon>
        <taxon>Actinomycetota</taxon>
        <taxon>Actinomycetes</taxon>
        <taxon>Mycobacteriales</taxon>
        <taxon>Dietziaceae</taxon>
        <taxon>Dietzia</taxon>
    </lineage>
</organism>
<dbReference type="EMBL" id="CP015961">
    <property type="protein sequence ID" value="ANI90858.1"/>
    <property type="molecule type" value="Genomic_DNA"/>
</dbReference>
<keyword evidence="2 7" id="KW-0812">Transmembrane</keyword>
<dbReference type="GO" id="GO:0015648">
    <property type="term" value="F:lipid-linked peptidoglycan transporter activity"/>
    <property type="evidence" value="ECO:0007669"/>
    <property type="project" value="TreeGrafter"/>
</dbReference>
<dbReference type="GO" id="GO:0005886">
    <property type="term" value="C:plasma membrane"/>
    <property type="evidence" value="ECO:0007669"/>
    <property type="project" value="TreeGrafter"/>
</dbReference>
<comment type="subcellular location">
    <subcellularLocation>
        <location evidence="1">Membrane</location>
        <topology evidence="1">Multi-pass membrane protein</topology>
    </subcellularLocation>
</comment>
<keyword evidence="3" id="KW-0133">Cell shape</keyword>
<feature type="transmembrane region" description="Helical" evidence="7">
    <location>
        <begin position="120"/>
        <end position="137"/>
    </location>
</feature>
<dbReference type="PANTHER" id="PTHR30474">
    <property type="entry name" value="CELL CYCLE PROTEIN"/>
    <property type="match status" value="1"/>
</dbReference>
<reference evidence="8 9" key="1">
    <citation type="submission" date="2016-06" db="EMBL/GenBank/DDBJ databases">
        <title>Complete genome sequence of a saline-alkali tolerant type strain Dietzia timorensis ID05-A0528T.</title>
        <authorList>
            <person name="Wu X."/>
        </authorList>
    </citation>
    <scope>NUCLEOTIDE SEQUENCE [LARGE SCALE GENOMIC DNA]</scope>
    <source>
        <strain evidence="8 9">ID05-A0528</strain>
    </source>
</reference>
<feature type="transmembrane region" description="Helical" evidence="7">
    <location>
        <begin position="53"/>
        <end position="74"/>
    </location>
</feature>